<dbReference type="InterPro" id="IPR016155">
    <property type="entry name" value="Mopterin_synth/thiamin_S_b"/>
</dbReference>
<keyword evidence="2" id="KW-1185">Reference proteome</keyword>
<gene>
    <name evidence="1" type="primary">thiS</name>
    <name evidence="1" type="ORF">CG710_000095</name>
</gene>
<dbReference type="SUPFAM" id="SSF54285">
    <property type="entry name" value="MoaD/ThiS"/>
    <property type="match status" value="1"/>
</dbReference>
<dbReference type="InterPro" id="IPR012675">
    <property type="entry name" value="Beta-grasp_dom_sf"/>
</dbReference>
<accession>A0A371JJR1</accession>
<sequence>MVYINGNSIDVAAITLKDYLLKNGYSISKIVVEINNKIISKANYENVILSFGDVVEIVSFVGGG</sequence>
<dbReference type="EMBL" id="NOKA02000001">
    <property type="protein sequence ID" value="RDY32972.1"/>
    <property type="molecule type" value="Genomic_DNA"/>
</dbReference>
<dbReference type="InterPro" id="IPR003749">
    <property type="entry name" value="ThiS/MoaD-like"/>
</dbReference>
<dbReference type="AlphaFoldDB" id="A0A371JJR1"/>
<organism evidence="1 2">
    <name type="scientific">Lachnotalea glycerini</name>
    <dbReference type="NCBI Taxonomy" id="1763509"/>
    <lineage>
        <taxon>Bacteria</taxon>
        <taxon>Bacillati</taxon>
        <taxon>Bacillota</taxon>
        <taxon>Clostridia</taxon>
        <taxon>Lachnospirales</taxon>
        <taxon>Lachnospiraceae</taxon>
        <taxon>Lachnotalea</taxon>
    </lineage>
</organism>
<evidence type="ECO:0000313" key="1">
    <source>
        <dbReference type="EMBL" id="RDY32972.1"/>
    </source>
</evidence>
<dbReference type="InterPro" id="IPR010035">
    <property type="entry name" value="Thi_S"/>
</dbReference>
<dbReference type="PANTHER" id="PTHR34472:SF1">
    <property type="entry name" value="SULFUR CARRIER PROTEIN THIS"/>
    <property type="match status" value="1"/>
</dbReference>
<proteinExistence type="predicted"/>
<comment type="caution">
    <text evidence="1">The sequence shown here is derived from an EMBL/GenBank/DDBJ whole genome shotgun (WGS) entry which is preliminary data.</text>
</comment>
<dbReference type="CDD" id="cd00565">
    <property type="entry name" value="Ubl_ThiS"/>
    <property type="match status" value="1"/>
</dbReference>
<dbReference type="Pfam" id="PF02597">
    <property type="entry name" value="ThiS"/>
    <property type="match status" value="1"/>
</dbReference>
<evidence type="ECO:0000313" key="2">
    <source>
        <dbReference type="Proteomes" id="UP000216411"/>
    </source>
</evidence>
<dbReference type="Gene3D" id="3.10.20.30">
    <property type="match status" value="1"/>
</dbReference>
<dbReference type="PANTHER" id="PTHR34472">
    <property type="entry name" value="SULFUR CARRIER PROTEIN THIS"/>
    <property type="match status" value="1"/>
</dbReference>
<reference evidence="1 2" key="1">
    <citation type="journal article" date="2017" name="Genome Announc.">
        <title>Draft Genome Sequence of a Sporulating and Motile Strain of Lachnotalea glycerini Isolated from Water in Quebec City, Canada.</title>
        <authorList>
            <person name="Maheux A.F."/>
            <person name="Boudreau D.K."/>
            <person name="Berube E."/>
            <person name="Boissinot M."/>
            <person name="Raymond F."/>
            <person name="Brodeur S."/>
            <person name="Corbeil J."/>
            <person name="Isabel S."/>
            <person name="Omar R.F."/>
            <person name="Bergeron M.G."/>
        </authorList>
    </citation>
    <scope>NUCLEOTIDE SEQUENCE [LARGE SCALE GENOMIC DNA]</scope>
    <source>
        <strain evidence="1 2">CCRI-19302</strain>
    </source>
</reference>
<dbReference type="NCBIfam" id="TIGR01683">
    <property type="entry name" value="thiS"/>
    <property type="match status" value="1"/>
</dbReference>
<protein>
    <submittedName>
        <fullName evidence="1">Sulfur carrier protein ThiS</fullName>
    </submittedName>
</protein>
<dbReference type="Proteomes" id="UP000216411">
    <property type="component" value="Unassembled WGS sequence"/>
</dbReference>
<dbReference type="OrthoDB" id="9798559at2"/>
<dbReference type="RefSeq" id="WP_115804104.1">
    <property type="nucleotide sequence ID" value="NZ_NOKA02000001.1"/>
</dbReference>
<name>A0A371JJR1_9FIRM</name>